<dbReference type="InterPro" id="IPR025372">
    <property type="entry name" value="DUF4362"/>
</dbReference>
<dbReference type="PROSITE" id="PS51257">
    <property type="entry name" value="PROKAR_LIPOPROTEIN"/>
    <property type="match status" value="1"/>
</dbReference>
<reference evidence="1 2" key="1">
    <citation type="submission" date="2017-05" db="EMBL/GenBank/DDBJ databases">
        <title>Vagococcus spp. assemblies.</title>
        <authorList>
            <person name="Gulvik C.A."/>
        </authorList>
    </citation>
    <scope>NUCLEOTIDE SEQUENCE [LARGE SCALE GENOMIC DNA]</scope>
    <source>
        <strain evidence="1 2">NCFB 2497</strain>
    </source>
</reference>
<organism evidence="1 2">
    <name type="scientific">Vagococcus fluvialis</name>
    <dbReference type="NCBI Taxonomy" id="2738"/>
    <lineage>
        <taxon>Bacteria</taxon>
        <taxon>Bacillati</taxon>
        <taxon>Bacillota</taxon>
        <taxon>Bacilli</taxon>
        <taxon>Lactobacillales</taxon>
        <taxon>Enterococcaceae</taxon>
        <taxon>Vagococcus</taxon>
    </lineage>
</organism>
<evidence type="ECO:0000313" key="1">
    <source>
        <dbReference type="EMBL" id="RSU02695.1"/>
    </source>
</evidence>
<proteinExistence type="predicted"/>
<dbReference type="Proteomes" id="UP000288197">
    <property type="component" value="Unassembled WGS sequence"/>
</dbReference>
<comment type="caution">
    <text evidence="1">The sequence shown here is derived from an EMBL/GenBank/DDBJ whole genome shotgun (WGS) entry which is preliminary data.</text>
</comment>
<evidence type="ECO:0000313" key="2">
    <source>
        <dbReference type="Proteomes" id="UP000288197"/>
    </source>
</evidence>
<dbReference type="RefSeq" id="WP_114289276.1">
    <property type="nucleotide sequence ID" value="NZ_JBMAKV010000002.1"/>
</dbReference>
<dbReference type="AlphaFoldDB" id="A0A369B323"/>
<dbReference type="OrthoDB" id="1912370at2"/>
<keyword evidence="2" id="KW-1185">Reference proteome</keyword>
<protein>
    <recommendedName>
        <fullName evidence="3">Lipoprotein</fullName>
    </recommendedName>
</protein>
<evidence type="ECO:0008006" key="3">
    <source>
        <dbReference type="Google" id="ProtNLM"/>
    </source>
</evidence>
<sequence>MKKQFKGLLVISLIIVLGACSKQEKPMQREVYKDINTELVKKVTGAWLGEGEKEKKIYDITYKKQTLWINQEELEVTETKDNLVLTQTKKEKPFFYDFKIEGENITVIPSYPVPKGQSGGQLAPIKLIPIDTKEIEVHNSEKDELINFEETLKTSLDMFERKEAFLLKMTRFTTEADPIFEMLSFNGEEIYYYYDNSKDKFGEKNIVSASYKNWRFEEKTDETNHTIKEFILSEPMEKDSEKQVVFDIQNLE</sequence>
<accession>A0A369B323</accession>
<name>A0A369B323_9ENTE</name>
<dbReference type="Pfam" id="PF14275">
    <property type="entry name" value="DUF4362"/>
    <property type="match status" value="1"/>
</dbReference>
<gene>
    <name evidence="1" type="ORF">CBF32_05360</name>
</gene>
<dbReference type="GeneID" id="63146072"/>
<dbReference type="EMBL" id="NGJX01000004">
    <property type="protein sequence ID" value="RSU02695.1"/>
    <property type="molecule type" value="Genomic_DNA"/>
</dbReference>